<dbReference type="RefSeq" id="WP_129989292.1">
    <property type="nucleotide sequence ID" value="NZ_SDPU01000035.1"/>
</dbReference>
<keyword evidence="1" id="KW-0732">Signal</keyword>
<protein>
    <recommendedName>
        <fullName evidence="4">SRPBCC family protein</fullName>
    </recommendedName>
</protein>
<name>A0A4Q5IUE6_9ACTN</name>
<dbReference type="AlphaFoldDB" id="A0A4Q5IUE6"/>
<evidence type="ECO:0000313" key="2">
    <source>
        <dbReference type="EMBL" id="RYU09527.1"/>
    </source>
</evidence>
<evidence type="ECO:0000256" key="1">
    <source>
        <dbReference type="SAM" id="SignalP"/>
    </source>
</evidence>
<evidence type="ECO:0000313" key="3">
    <source>
        <dbReference type="Proteomes" id="UP000291189"/>
    </source>
</evidence>
<dbReference type="Proteomes" id="UP000291189">
    <property type="component" value="Unassembled WGS sequence"/>
</dbReference>
<evidence type="ECO:0008006" key="4">
    <source>
        <dbReference type="Google" id="ProtNLM"/>
    </source>
</evidence>
<dbReference type="SUPFAM" id="SSF55961">
    <property type="entry name" value="Bet v1-like"/>
    <property type="match status" value="1"/>
</dbReference>
<reference evidence="2 3" key="1">
    <citation type="submission" date="2019-01" db="EMBL/GenBank/DDBJ databases">
        <title>Nocardioides guangzhouensis sp. nov., an actinobacterium isolated from soil.</title>
        <authorList>
            <person name="Fu Y."/>
            <person name="Cai Y."/>
            <person name="Lin Z."/>
            <person name="Chen P."/>
        </authorList>
    </citation>
    <scope>NUCLEOTIDE SEQUENCE [LARGE SCALE GENOMIC DNA]</scope>
    <source>
        <strain evidence="2 3">NBRC 105384</strain>
    </source>
</reference>
<organism evidence="2 3">
    <name type="scientific">Nocardioides iriomotensis</name>
    <dbReference type="NCBI Taxonomy" id="715784"/>
    <lineage>
        <taxon>Bacteria</taxon>
        <taxon>Bacillati</taxon>
        <taxon>Actinomycetota</taxon>
        <taxon>Actinomycetes</taxon>
        <taxon>Propionibacteriales</taxon>
        <taxon>Nocardioidaceae</taxon>
        <taxon>Nocardioides</taxon>
    </lineage>
</organism>
<gene>
    <name evidence="2" type="ORF">ETU37_20995</name>
</gene>
<comment type="caution">
    <text evidence="2">The sequence shown here is derived from an EMBL/GenBank/DDBJ whole genome shotgun (WGS) entry which is preliminary data.</text>
</comment>
<dbReference type="OrthoDB" id="3255669at2"/>
<accession>A0A4Q5IUE6</accession>
<dbReference type="EMBL" id="SDPU01000035">
    <property type="protein sequence ID" value="RYU09527.1"/>
    <property type="molecule type" value="Genomic_DNA"/>
</dbReference>
<sequence length="231" mass="25043">MKATLPALAGASVLSAYAALQVLGRTSGSTPAERRAALPGDALVPDAHLVTDHAVNVAASPDQVWPWLAQMGWHLGGYYTPRWVDRLMFPDNRPSLDHLDPMLVRDLGPGDVIPDGPPGTAAYVVVEAEAPHLLLLHSTTHVPPGWGERYGARISWTWCFLLTATAGGTRLHTRVRGHMQPRWFAAFYVATIVPADHLMATGMLRGIRCRAEESACRARLQPDPTSPVPRG</sequence>
<feature type="signal peptide" evidence="1">
    <location>
        <begin position="1"/>
        <end position="18"/>
    </location>
</feature>
<proteinExistence type="predicted"/>
<feature type="chain" id="PRO_5038776153" description="SRPBCC family protein" evidence="1">
    <location>
        <begin position="19"/>
        <end position="231"/>
    </location>
</feature>
<keyword evidence="3" id="KW-1185">Reference proteome</keyword>